<dbReference type="EMBL" id="MN586040">
    <property type="protein sequence ID" value="QGJ94908.1"/>
    <property type="molecule type" value="Genomic_DNA"/>
</dbReference>
<accession>A0A649VRG8</accession>
<dbReference type="KEGG" id="vg:64766754"/>
<gene>
    <name evidence="1" type="primary">45</name>
    <name evidence="1" type="ORF">SEA_STORMAGEDDON_45</name>
</gene>
<dbReference type="GeneID" id="64766754"/>
<dbReference type="InterPro" id="IPR055821">
    <property type="entry name" value="DUF7397"/>
</dbReference>
<sequence>MSYSSNCPVSRPAVMNYDVDADFGGLAWNNDRGLFFPVESDILPMKHPSFMSFETEG</sequence>
<dbReference type="Pfam" id="PF24130">
    <property type="entry name" value="DUF7397"/>
    <property type="match status" value="1"/>
</dbReference>
<name>A0A649VRG8_9CAUD</name>
<proteinExistence type="predicted"/>
<evidence type="ECO:0000313" key="1">
    <source>
        <dbReference type="EMBL" id="QGJ94908.1"/>
    </source>
</evidence>
<evidence type="ECO:0000313" key="2">
    <source>
        <dbReference type="Proteomes" id="UP000423065"/>
    </source>
</evidence>
<organism evidence="1 2">
    <name type="scientific">Gordonia phage Stormageddon</name>
    <dbReference type="NCBI Taxonomy" id="2656541"/>
    <lineage>
        <taxon>Viruses</taxon>
        <taxon>Duplodnaviria</taxon>
        <taxon>Heunggongvirae</taxon>
        <taxon>Uroviricota</taxon>
        <taxon>Caudoviricetes</taxon>
        <taxon>Stormageddonvirus</taxon>
        <taxon>Stormageddonvirus Stormageddon</taxon>
    </lineage>
</organism>
<reference evidence="1 2" key="1">
    <citation type="submission" date="2019-10" db="EMBL/GenBank/DDBJ databases">
        <authorList>
            <person name="Garlena R.A."/>
            <person name="Russell D.A."/>
            <person name="Pope W.H."/>
            <person name="Jacobs-Sera D."/>
            <person name="Hatfull G.F."/>
        </authorList>
    </citation>
    <scope>NUCLEOTIDE SEQUENCE [LARGE SCALE GENOMIC DNA]</scope>
</reference>
<keyword evidence="2" id="KW-1185">Reference proteome</keyword>
<protein>
    <submittedName>
        <fullName evidence="1">Uncharacterized protein</fullName>
    </submittedName>
</protein>
<dbReference type="RefSeq" id="YP_010059521.1">
    <property type="nucleotide sequence ID" value="NC_054726.1"/>
</dbReference>
<dbReference type="Proteomes" id="UP000423065">
    <property type="component" value="Segment"/>
</dbReference>